<keyword evidence="3" id="KW-1185">Reference proteome</keyword>
<proteinExistence type="predicted"/>
<protein>
    <recommendedName>
        <fullName evidence="4">Terminase</fullName>
    </recommendedName>
</protein>
<organism evidence="2 3">
    <name type="scientific">Alteraurantiacibacter palmitatis</name>
    <dbReference type="NCBI Taxonomy" id="2054628"/>
    <lineage>
        <taxon>Bacteria</taxon>
        <taxon>Pseudomonadati</taxon>
        <taxon>Pseudomonadota</taxon>
        <taxon>Alphaproteobacteria</taxon>
        <taxon>Sphingomonadales</taxon>
        <taxon>Erythrobacteraceae</taxon>
        <taxon>Alteraurantiacibacter</taxon>
    </lineage>
</organism>
<evidence type="ECO:0008006" key="4">
    <source>
        <dbReference type="Google" id="ProtNLM"/>
    </source>
</evidence>
<sequence>MPQRTKINPALRVGEKDNLDRHWRTLFLDTLAETSNVSEAARRAGINPSRAYKVRREEAVFRQKWNAALVEGYDHLEMETLHRLRMGVDAGKDDRKFDIANALRLLTLHRETVARERALTGEDDEESVLAELNARLEAMRAREGELAELFAHEDAGSDAA</sequence>
<dbReference type="RefSeq" id="WP_336926662.1">
    <property type="nucleotide sequence ID" value="NZ_JBANRO010000008.1"/>
</dbReference>
<dbReference type="Proteomes" id="UP001595456">
    <property type="component" value="Unassembled WGS sequence"/>
</dbReference>
<evidence type="ECO:0000313" key="2">
    <source>
        <dbReference type="EMBL" id="MFC3098234.1"/>
    </source>
</evidence>
<accession>A0ABV7E8P9</accession>
<reference evidence="3" key="1">
    <citation type="journal article" date="2019" name="Int. J. Syst. Evol. Microbiol.">
        <title>The Global Catalogue of Microorganisms (GCM) 10K type strain sequencing project: providing services to taxonomists for standard genome sequencing and annotation.</title>
        <authorList>
            <consortium name="The Broad Institute Genomics Platform"/>
            <consortium name="The Broad Institute Genome Sequencing Center for Infectious Disease"/>
            <person name="Wu L."/>
            <person name="Ma J."/>
        </authorList>
    </citation>
    <scope>NUCLEOTIDE SEQUENCE [LARGE SCALE GENOMIC DNA]</scope>
    <source>
        <strain evidence="3">KCTC 52607</strain>
    </source>
</reference>
<dbReference type="EMBL" id="JBHRST010000016">
    <property type="protein sequence ID" value="MFC3098234.1"/>
    <property type="molecule type" value="Genomic_DNA"/>
</dbReference>
<keyword evidence="1" id="KW-0175">Coiled coil</keyword>
<feature type="coiled-coil region" evidence="1">
    <location>
        <begin position="122"/>
        <end position="149"/>
    </location>
</feature>
<gene>
    <name evidence="2" type="ORF">ACFODU_10570</name>
</gene>
<comment type="caution">
    <text evidence="2">The sequence shown here is derived from an EMBL/GenBank/DDBJ whole genome shotgun (WGS) entry which is preliminary data.</text>
</comment>
<evidence type="ECO:0000313" key="3">
    <source>
        <dbReference type="Proteomes" id="UP001595456"/>
    </source>
</evidence>
<name>A0ABV7E8P9_9SPHN</name>
<evidence type="ECO:0000256" key="1">
    <source>
        <dbReference type="SAM" id="Coils"/>
    </source>
</evidence>